<gene>
    <name evidence="19" type="ORF">A2149_03660</name>
</gene>
<evidence type="ECO:0000256" key="9">
    <source>
        <dbReference type="ARBA" id="ARBA00022741"/>
    </source>
</evidence>
<name>A0A1F7RTI1_9BACT</name>
<dbReference type="Pfam" id="PF02518">
    <property type="entry name" value="HATPase_c"/>
    <property type="match status" value="1"/>
</dbReference>
<dbReference type="Proteomes" id="UP000178435">
    <property type="component" value="Unassembled WGS sequence"/>
</dbReference>
<dbReference type="GO" id="GO:0005886">
    <property type="term" value="C:plasma membrane"/>
    <property type="evidence" value="ECO:0007669"/>
    <property type="project" value="UniProtKB-SubCell"/>
</dbReference>
<keyword evidence="8 15" id="KW-0812">Transmembrane</keyword>
<proteinExistence type="predicted"/>
<dbReference type="PROSITE" id="PS50885">
    <property type="entry name" value="HAMP"/>
    <property type="match status" value="1"/>
</dbReference>
<dbReference type="GO" id="GO:0007234">
    <property type="term" value="P:osmosensory signaling via phosphorelay pathway"/>
    <property type="evidence" value="ECO:0007669"/>
    <property type="project" value="TreeGrafter"/>
</dbReference>
<evidence type="ECO:0000256" key="12">
    <source>
        <dbReference type="ARBA" id="ARBA00022989"/>
    </source>
</evidence>
<feature type="transmembrane region" description="Helical" evidence="15">
    <location>
        <begin position="175"/>
        <end position="194"/>
    </location>
</feature>
<dbReference type="SMART" id="SM00091">
    <property type="entry name" value="PAS"/>
    <property type="match status" value="1"/>
</dbReference>
<feature type="transmembrane region" description="Helical" evidence="15">
    <location>
        <begin position="12"/>
        <end position="34"/>
    </location>
</feature>
<dbReference type="Pfam" id="PF00512">
    <property type="entry name" value="HisKA"/>
    <property type="match status" value="1"/>
</dbReference>
<dbReference type="SUPFAM" id="SSF55785">
    <property type="entry name" value="PYP-like sensor domain (PAS domain)"/>
    <property type="match status" value="1"/>
</dbReference>
<dbReference type="Gene3D" id="1.10.8.500">
    <property type="entry name" value="HAMP domain in histidine kinase"/>
    <property type="match status" value="1"/>
</dbReference>
<evidence type="ECO:0000259" key="16">
    <source>
        <dbReference type="PROSITE" id="PS50109"/>
    </source>
</evidence>
<dbReference type="SMART" id="SM00387">
    <property type="entry name" value="HATPase_c"/>
    <property type="match status" value="1"/>
</dbReference>
<feature type="domain" description="HAMP" evidence="18">
    <location>
        <begin position="196"/>
        <end position="248"/>
    </location>
</feature>
<dbReference type="PROSITE" id="PS50109">
    <property type="entry name" value="HIS_KIN"/>
    <property type="match status" value="1"/>
</dbReference>
<dbReference type="FunFam" id="3.30.565.10:FF:000023">
    <property type="entry name" value="PAS domain-containing sensor histidine kinase"/>
    <property type="match status" value="1"/>
</dbReference>
<dbReference type="Gene3D" id="3.30.565.10">
    <property type="entry name" value="Histidine kinase-like ATPase, C-terminal domain"/>
    <property type="match status" value="1"/>
</dbReference>
<dbReference type="NCBIfam" id="NF046044">
    <property type="entry name" value="PnpS"/>
    <property type="match status" value="1"/>
</dbReference>
<dbReference type="Gene3D" id="1.10.287.130">
    <property type="match status" value="1"/>
</dbReference>
<accession>A0A1F7RTI1</accession>
<dbReference type="SUPFAM" id="SSF158472">
    <property type="entry name" value="HAMP domain-like"/>
    <property type="match status" value="1"/>
</dbReference>
<dbReference type="AlphaFoldDB" id="A0A1F7RTI1"/>
<keyword evidence="6" id="KW-0597">Phosphoprotein</keyword>
<evidence type="ECO:0000256" key="1">
    <source>
        <dbReference type="ARBA" id="ARBA00000085"/>
    </source>
</evidence>
<evidence type="ECO:0000256" key="3">
    <source>
        <dbReference type="ARBA" id="ARBA00004236"/>
    </source>
</evidence>
<keyword evidence="9" id="KW-0547">Nucleotide-binding</keyword>
<dbReference type="PANTHER" id="PTHR42878:SF7">
    <property type="entry name" value="SENSOR HISTIDINE KINASE GLRK"/>
    <property type="match status" value="1"/>
</dbReference>
<dbReference type="GO" id="GO:0005524">
    <property type="term" value="F:ATP binding"/>
    <property type="evidence" value="ECO:0007669"/>
    <property type="project" value="UniProtKB-KW"/>
</dbReference>
<dbReference type="CDD" id="cd00130">
    <property type="entry name" value="PAS"/>
    <property type="match status" value="1"/>
</dbReference>
<evidence type="ECO:0000256" key="6">
    <source>
        <dbReference type="ARBA" id="ARBA00022553"/>
    </source>
</evidence>
<evidence type="ECO:0000256" key="4">
    <source>
        <dbReference type="ARBA" id="ARBA00012438"/>
    </source>
</evidence>
<dbReference type="EC" id="2.7.13.3" evidence="4"/>
<dbReference type="InterPro" id="IPR036097">
    <property type="entry name" value="HisK_dim/P_sf"/>
</dbReference>
<comment type="catalytic activity">
    <reaction evidence="1">
        <text>ATP + protein L-histidine = ADP + protein N-phospho-L-histidine.</text>
        <dbReference type="EC" id="2.7.13.3"/>
    </reaction>
</comment>
<dbReference type="GO" id="GO:0030295">
    <property type="term" value="F:protein kinase activator activity"/>
    <property type="evidence" value="ECO:0007669"/>
    <property type="project" value="TreeGrafter"/>
</dbReference>
<evidence type="ECO:0000256" key="14">
    <source>
        <dbReference type="ARBA" id="ARBA00023136"/>
    </source>
</evidence>
<dbReference type="InterPro" id="IPR013767">
    <property type="entry name" value="PAS_fold"/>
</dbReference>
<dbReference type="GO" id="GO:0000156">
    <property type="term" value="F:phosphorelay response regulator activity"/>
    <property type="evidence" value="ECO:0007669"/>
    <property type="project" value="TreeGrafter"/>
</dbReference>
<dbReference type="SUPFAM" id="SSF55874">
    <property type="entry name" value="ATPase domain of HSP90 chaperone/DNA topoisomerase II/histidine kinase"/>
    <property type="match status" value="1"/>
</dbReference>
<dbReference type="NCBIfam" id="TIGR00229">
    <property type="entry name" value="sensory_box"/>
    <property type="match status" value="1"/>
</dbReference>
<dbReference type="CDD" id="cd00082">
    <property type="entry name" value="HisKA"/>
    <property type="match status" value="1"/>
</dbReference>
<dbReference type="Gene3D" id="3.30.450.20">
    <property type="entry name" value="PAS domain"/>
    <property type="match status" value="2"/>
</dbReference>
<comment type="caution">
    <text evidence="19">The sequence shown here is derived from an EMBL/GenBank/DDBJ whole genome shotgun (WGS) entry which is preliminary data.</text>
</comment>
<evidence type="ECO:0000256" key="8">
    <source>
        <dbReference type="ARBA" id="ARBA00022692"/>
    </source>
</evidence>
<dbReference type="InterPro" id="IPR005467">
    <property type="entry name" value="His_kinase_dom"/>
</dbReference>
<dbReference type="InterPro" id="IPR050351">
    <property type="entry name" value="BphY/WalK/GraS-like"/>
</dbReference>
<keyword evidence="5" id="KW-1003">Cell membrane</keyword>
<dbReference type="EMBL" id="MGDF01000128">
    <property type="protein sequence ID" value="OGL44751.1"/>
    <property type="molecule type" value="Genomic_DNA"/>
</dbReference>
<dbReference type="SMART" id="SM00304">
    <property type="entry name" value="HAMP"/>
    <property type="match status" value="1"/>
</dbReference>
<dbReference type="InterPro" id="IPR000014">
    <property type="entry name" value="PAS"/>
</dbReference>
<evidence type="ECO:0000256" key="11">
    <source>
        <dbReference type="ARBA" id="ARBA00022840"/>
    </source>
</evidence>
<keyword evidence="7" id="KW-0808">Transferase</keyword>
<dbReference type="GO" id="GO:0006355">
    <property type="term" value="P:regulation of DNA-templated transcription"/>
    <property type="evidence" value="ECO:0007669"/>
    <property type="project" value="InterPro"/>
</dbReference>
<evidence type="ECO:0000259" key="18">
    <source>
        <dbReference type="PROSITE" id="PS50885"/>
    </source>
</evidence>
<keyword evidence="12 15" id="KW-1133">Transmembrane helix</keyword>
<dbReference type="SMART" id="SM00388">
    <property type="entry name" value="HisKA"/>
    <property type="match status" value="1"/>
</dbReference>
<evidence type="ECO:0000256" key="10">
    <source>
        <dbReference type="ARBA" id="ARBA00022777"/>
    </source>
</evidence>
<protein>
    <recommendedName>
        <fullName evidence="4">histidine kinase</fullName>
        <ecNumber evidence="4">2.7.13.3</ecNumber>
    </recommendedName>
</protein>
<evidence type="ECO:0000313" key="19">
    <source>
        <dbReference type="EMBL" id="OGL44751.1"/>
    </source>
</evidence>
<keyword evidence="14 15" id="KW-0472">Membrane</keyword>
<dbReference type="InterPro" id="IPR003594">
    <property type="entry name" value="HATPase_dom"/>
</dbReference>
<dbReference type="CDD" id="cd00075">
    <property type="entry name" value="HATPase"/>
    <property type="match status" value="1"/>
</dbReference>
<dbReference type="PANTHER" id="PTHR42878">
    <property type="entry name" value="TWO-COMPONENT HISTIDINE KINASE"/>
    <property type="match status" value="1"/>
</dbReference>
<evidence type="ECO:0000256" key="2">
    <source>
        <dbReference type="ARBA" id="ARBA00004141"/>
    </source>
</evidence>
<keyword evidence="13" id="KW-0902">Two-component regulatory system</keyword>
<dbReference type="InterPro" id="IPR004358">
    <property type="entry name" value="Sig_transdc_His_kin-like_C"/>
</dbReference>
<dbReference type="GO" id="GO:0000155">
    <property type="term" value="F:phosphorelay sensor kinase activity"/>
    <property type="evidence" value="ECO:0007669"/>
    <property type="project" value="InterPro"/>
</dbReference>
<evidence type="ECO:0000256" key="15">
    <source>
        <dbReference type="SAM" id="Phobius"/>
    </source>
</evidence>
<evidence type="ECO:0000256" key="5">
    <source>
        <dbReference type="ARBA" id="ARBA00022475"/>
    </source>
</evidence>
<reference evidence="19 20" key="1">
    <citation type="journal article" date="2016" name="Nat. Commun.">
        <title>Thousands of microbial genomes shed light on interconnected biogeochemical processes in an aquifer system.</title>
        <authorList>
            <person name="Anantharaman K."/>
            <person name="Brown C.T."/>
            <person name="Hug L.A."/>
            <person name="Sharon I."/>
            <person name="Castelle C.J."/>
            <person name="Probst A.J."/>
            <person name="Thomas B.C."/>
            <person name="Singh A."/>
            <person name="Wilkins M.J."/>
            <person name="Karaoz U."/>
            <person name="Brodie E.L."/>
            <person name="Williams K.H."/>
            <person name="Hubbard S.S."/>
            <person name="Banfield J.F."/>
        </authorList>
    </citation>
    <scope>NUCLEOTIDE SEQUENCE [LARGE SCALE GENOMIC DNA]</scope>
</reference>
<dbReference type="SUPFAM" id="SSF47384">
    <property type="entry name" value="Homodimeric domain of signal transducing histidine kinase"/>
    <property type="match status" value="1"/>
</dbReference>
<keyword evidence="10" id="KW-0418">Kinase</keyword>
<dbReference type="FunFam" id="1.10.287.130:FF:000008">
    <property type="entry name" value="Two-component sensor histidine kinase"/>
    <property type="match status" value="1"/>
</dbReference>
<evidence type="ECO:0000256" key="7">
    <source>
        <dbReference type="ARBA" id="ARBA00022679"/>
    </source>
</evidence>
<sequence>MFLHFKLRFKLFLIFSLILLIFISITGELILFSVKGNFASQTKNAMQAEVYLLAEIFSRPLSTNPIPEEIDPLVDSLGLETDSRITIIDKKGIVLGDSYESGKDLLNMENHINRPEIKEAIREGIGTSIRYSDTIKMDMAYLAMTIKDKNEIIGFARIAKSLRDLDFQIKSLRRIIFYSLVSVFVVVLVLSIVFSRTITSPLSQMMKVAKKISQGDLTQRIKIKTGDELQELGDIFNEMAEKLGIKLREINKEKSQVQAVLSSMVEGVIAIEENGNIILANPALEKMLRLEGVKSLGHPYIEIIRHHEIANLINDTFKNKEGRNNIVKLWQPDEKVMRLQSAFFESEAGYPSGVVVVFHDITEMKKLERVRQDFVANVSHELKTPLTLIIGYIEALIDGAKDDSESLTGFLNIIDSHAKRMNKLISDLLELAKIESVDYRVTKSRNSLRSLIESCLASYKEELNRKKLSFELKIEEESEWVFVDKSKIELAINNLIDNAIKYTPENGKISIEARSLKDCIEVRVTDTGIGIPSDEIEKIFERFYRIDKARSRELGGTGLGLSIVKHIVEAHGGKVRVESELNRGSKFIFTLPKK</sequence>
<dbReference type="CDD" id="cd06225">
    <property type="entry name" value="HAMP"/>
    <property type="match status" value="1"/>
</dbReference>
<comment type="subcellular location">
    <subcellularLocation>
        <location evidence="3">Cell membrane</location>
    </subcellularLocation>
    <subcellularLocation>
        <location evidence="2">Membrane</location>
        <topology evidence="2">Multi-pass membrane protein</topology>
    </subcellularLocation>
</comment>
<evidence type="ECO:0000256" key="13">
    <source>
        <dbReference type="ARBA" id="ARBA00023012"/>
    </source>
</evidence>
<dbReference type="InterPro" id="IPR003661">
    <property type="entry name" value="HisK_dim/P_dom"/>
</dbReference>
<feature type="domain" description="Histidine kinase" evidence="16">
    <location>
        <begin position="377"/>
        <end position="594"/>
    </location>
</feature>
<dbReference type="Pfam" id="PF00989">
    <property type="entry name" value="PAS"/>
    <property type="match status" value="1"/>
</dbReference>
<dbReference type="Pfam" id="PF00672">
    <property type="entry name" value="HAMP"/>
    <property type="match status" value="1"/>
</dbReference>
<feature type="domain" description="PAS" evidence="17">
    <location>
        <begin position="253"/>
        <end position="308"/>
    </location>
</feature>
<dbReference type="PRINTS" id="PR00344">
    <property type="entry name" value="BCTRLSENSOR"/>
</dbReference>
<evidence type="ECO:0000313" key="20">
    <source>
        <dbReference type="Proteomes" id="UP000178435"/>
    </source>
</evidence>
<dbReference type="InterPro" id="IPR003660">
    <property type="entry name" value="HAMP_dom"/>
</dbReference>
<evidence type="ECO:0000259" key="17">
    <source>
        <dbReference type="PROSITE" id="PS50112"/>
    </source>
</evidence>
<dbReference type="InterPro" id="IPR035965">
    <property type="entry name" value="PAS-like_dom_sf"/>
</dbReference>
<keyword evidence="11" id="KW-0067">ATP-binding</keyword>
<organism evidence="19 20">
    <name type="scientific">Candidatus Schekmanbacteria bacterium RBG_16_38_11</name>
    <dbReference type="NCBI Taxonomy" id="1817880"/>
    <lineage>
        <taxon>Bacteria</taxon>
        <taxon>Candidatus Schekmaniibacteriota</taxon>
    </lineage>
</organism>
<dbReference type="InterPro" id="IPR036890">
    <property type="entry name" value="HATPase_C_sf"/>
</dbReference>
<dbReference type="PROSITE" id="PS50112">
    <property type="entry name" value="PAS"/>
    <property type="match status" value="1"/>
</dbReference>